<evidence type="ECO:0000256" key="1">
    <source>
        <dbReference type="ARBA" id="ARBA00022801"/>
    </source>
</evidence>
<dbReference type="Gene3D" id="2.60.120.260">
    <property type="entry name" value="Galactose-binding domain-like"/>
    <property type="match status" value="1"/>
</dbReference>
<dbReference type="AlphaFoldDB" id="A0A1G5VDJ9"/>
<keyword evidence="2" id="KW-0732">Signal</keyword>
<sequence>MKKQLFVLLLFPLVFACGFDKPDSEVQFPKLISQGMVLQRDAPIKIWGRGIPDEKIRASLAGAIGSAKVLPDSTWTVLLPPLVAGGPYELQVNLQLVKDVYIGDVWLAGGQSNMEWPLKQGVIGAEEEIANADFPMIRFFKVEKDYSAEEKKDVSGGEWKVANADNLPNFSAVAWFFAKQNHLEKKVPVGIIESNWGGTPAEGWTEAKILSALEDRSYTKESKELIENSQKWTEILAENEKRRVLRDSMVRQPDAAIAGEVSSTNYNDGNWRSINLPSANPLEHIAWVRKKFNLTATGEAFLTFPSIEQMAYIYVNGVQIHYKNWGESVPELKIPAEILKKGQNVLTIRAINTWNNKPVIGAKDRMFLTQNGKVVKLEGAWTYSNSIVEPLLPVVEYHNWKPGFMFNAMIAPLTKFAIKGVIWYQGESNASKYAEYRELFGTMITNWRTRWEIGNFPFLFVQLANYMERKELQPESNWAHLREAQRATLELPFTGMVTTIDIGEEKDIHPRNKKDVGERLWLQARKVAFGEKVLASGPVFQDAKIEGKDLVLTFSEVGKGLKLSAGEEVKGFILEGTKGEFHLLKGIILGKDQLKLSIPEGVEAAGIRYAWADNPEVNLVNELNLPAVPFRAEL</sequence>
<feature type="domain" description="Sialate O-acetylesterase" evidence="3">
    <location>
        <begin position="400"/>
        <end position="510"/>
    </location>
</feature>
<gene>
    <name evidence="4" type="ORF">SAMN03080617_00466</name>
</gene>
<dbReference type="InterPro" id="IPR005181">
    <property type="entry name" value="SASA"/>
</dbReference>
<dbReference type="Pfam" id="PF03629">
    <property type="entry name" value="SASA"/>
    <property type="match status" value="1"/>
</dbReference>
<dbReference type="InterPro" id="IPR039329">
    <property type="entry name" value="SIAE"/>
</dbReference>
<dbReference type="GO" id="GO:0001681">
    <property type="term" value="F:sialate O-acetylesterase activity"/>
    <property type="evidence" value="ECO:0007669"/>
    <property type="project" value="InterPro"/>
</dbReference>
<dbReference type="Gene3D" id="3.40.50.1110">
    <property type="entry name" value="SGNH hydrolase"/>
    <property type="match status" value="1"/>
</dbReference>
<reference evidence="5" key="1">
    <citation type="submission" date="2016-10" db="EMBL/GenBank/DDBJ databases">
        <authorList>
            <person name="Varghese N."/>
            <person name="Submissions S."/>
        </authorList>
    </citation>
    <scope>NUCLEOTIDE SEQUENCE [LARGE SCALE GENOMIC DNA]</scope>
    <source>
        <strain evidence="5">DSM 22703</strain>
    </source>
</reference>
<dbReference type="RefSeq" id="WP_092728396.1">
    <property type="nucleotide sequence ID" value="NZ_FMXE01000003.1"/>
</dbReference>
<proteinExistence type="predicted"/>
<dbReference type="PANTHER" id="PTHR22901">
    <property type="entry name" value="SIALATE O-ACETYLESTERASE"/>
    <property type="match status" value="1"/>
</dbReference>
<dbReference type="SUPFAM" id="SSF52266">
    <property type="entry name" value="SGNH hydrolase"/>
    <property type="match status" value="1"/>
</dbReference>
<feature type="chain" id="PRO_5011746431" evidence="2">
    <location>
        <begin position="17"/>
        <end position="634"/>
    </location>
</feature>
<dbReference type="Proteomes" id="UP000198756">
    <property type="component" value="Unassembled WGS sequence"/>
</dbReference>
<dbReference type="PANTHER" id="PTHR22901:SF0">
    <property type="entry name" value="SIALATE O-ACETYLESTERASE"/>
    <property type="match status" value="1"/>
</dbReference>
<evidence type="ECO:0000259" key="3">
    <source>
        <dbReference type="Pfam" id="PF03629"/>
    </source>
</evidence>
<keyword evidence="5" id="KW-1185">Reference proteome</keyword>
<dbReference type="InterPro" id="IPR036514">
    <property type="entry name" value="SGNH_hydro_sf"/>
</dbReference>
<dbReference type="GO" id="GO:0005975">
    <property type="term" value="P:carbohydrate metabolic process"/>
    <property type="evidence" value="ECO:0007669"/>
    <property type="project" value="TreeGrafter"/>
</dbReference>
<feature type="signal peptide" evidence="2">
    <location>
        <begin position="1"/>
        <end position="16"/>
    </location>
</feature>
<dbReference type="InterPro" id="IPR008979">
    <property type="entry name" value="Galactose-bd-like_sf"/>
</dbReference>
<protein>
    <submittedName>
        <fullName evidence="4">Sialate O-acetylesterase</fullName>
    </submittedName>
</protein>
<dbReference type="STRING" id="279824.SAMN03080617_00466"/>
<keyword evidence="1" id="KW-0378">Hydrolase</keyword>
<dbReference type="PROSITE" id="PS51257">
    <property type="entry name" value="PROKAR_LIPOPROTEIN"/>
    <property type="match status" value="1"/>
</dbReference>
<dbReference type="EMBL" id="FMXE01000003">
    <property type="protein sequence ID" value="SDA44001.1"/>
    <property type="molecule type" value="Genomic_DNA"/>
</dbReference>
<dbReference type="SUPFAM" id="SSF49785">
    <property type="entry name" value="Galactose-binding domain-like"/>
    <property type="match status" value="1"/>
</dbReference>
<dbReference type="OrthoDB" id="9816001at2"/>
<accession>A0A1G5VDJ9</accession>
<name>A0A1G5VDJ9_9BACT</name>
<evidence type="ECO:0000313" key="4">
    <source>
        <dbReference type="EMBL" id="SDA44001.1"/>
    </source>
</evidence>
<evidence type="ECO:0000313" key="5">
    <source>
        <dbReference type="Proteomes" id="UP000198756"/>
    </source>
</evidence>
<evidence type="ECO:0000256" key="2">
    <source>
        <dbReference type="SAM" id="SignalP"/>
    </source>
</evidence>
<organism evidence="4 5">
    <name type="scientific">Algoriphagus alkaliphilus</name>
    <dbReference type="NCBI Taxonomy" id="279824"/>
    <lineage>
        <taxon>Bacteria</taxon>
        <taxon>Pseudomonadati</taxon>
        <taxon>Bacteroidota</taxon>
        <taxon>Cytophagia</taxon>
        <taxon>Cytophagales</taxon>
        <taxon>Cyclobacteriaceae</taxon>
        <taxon>Algoriphagus</taxon>
    </lineage>
</organism>